<feature type="non-terminal residue" evidence="4">
    <location>
        <position position="160"/>
    </location>
</feature>
<dbReference type="PROSITE" id="PS50110">
    <property type="entry name" value="RESPONSE_REGULATORY"/>
    <property type="match status" value="1"/>
</dbReference>
<reference evidence="4" key="1">
    <citation type="journal article" date="2020" name="mSystems">
        <title>Genome- and Community-Level Interaction Insights into Carbon Utilization and Element Cycling Functions of Hydrothermarchaeota in Hydrothermal Sediment.</title>
        <authorList>
            <person name="Zhou Z."/>
            <person name="Liu Y."/>
            <person name="Xu W."/>
            <person name="Pan J."/>
            <person name="Luo Z.H."/>
            <person name="Li M."/>
        </authorList>
    </citation>
    <scope>NUCLEOTIDE SEQUENCE [LARGE SCALE GENOMIC DNA]</scope>
    <source>
        <strain evidence="4">HyVt-233</strain>
    </source>
</reference>
<dbReference type="EMBL" id="DRBS01000037">
    <property type="protein sequence ID" value="HDD43408.1"/>
    <property type="molecule type" value="Genomic_DNA"/>
</dbReference>
<dbReference type="GO" id="GO:0000156">
    <property type="term" value="F:phosphorelay response regulator activity"/>
    <property type="evidence" value="ECO:0007669"/>
    <property type="project" value="TreeGrafter"/>
</dbReference>
<dbReference type="GO" id="GO:0032993">
    <property type="term" value="C:protein-DNA complex"/>
    <property type="evidence" value="ECO:0007669"/>
    <property type="project" value="TreeGrafter"/>
</dbReference>
<dbReference type="InterPro" id="IPR039420">
    <property type="entry name" value="WalR-like"/>
</dbReference>
<feature type="domain" description="Response regulatory" evidence="3">
    <location>
        <begin position="4"/>
        <end position="118"/>
    </location>
</feature>
<dbReference type="GO" id="GO:0000976">
    <property type="term" value="F:transcription cis-regulatory region binding"/>
    <property type="evidence" value="ECO:0007669"/>
    <property type="project" value="TreeGrafter"/>
</dbReference>
<evidence type="ECO:0000256" key="2">
    <source>
        <dbReference type="PROSITE-ProRule" id="PRU00169"/>
    </source>
</evidence>
<keyword evidence="1" id="KW-0238">DNA-binding</keyword>
<sequence length="160" mass="18221">MSLKTLIVSASCEERARIRKYLSDLSTVQIVGETPVAKEAIQLIKAISYDLLLTDVTLADMNGLEFAKSLTRAGYVFLLIFLADNENYAAEAFTLDAVDYLIKPVEKSRLIAAVERAQRRERILRKKEGEGREKISIPPQAFDENELFAALKRSWQRERR</sequence>
<protein>
    <submittedName>
        <fullName evidence="4">Response regulator</fullName>
    </submittedName>
</protein>
<dbReference type="GO" id="GO:0006355">
    <property type="term" value="P:regulation of DNA-templated transcription"/>
    <property type="evidence" value="ECO:0007669"/>
    <property type="project" value="TreeGrafter"/>
</dbReference>
<dbReference type="InterPro" id="IPR001789">
    <property type="entry name" value="Sig_transdc_resp-reg_receiver"/>
</dbReference>
<name>A0A7C0Y457_DESA2</name>
<evidence type="ECO:0000256" key="1">
    <source>
        <dbReference type="ARBA" id="ARBA00023125"/>
    </source>
</evidence>
<accession>A0A7C0Y457</accession>
<dbReference type="SMART" id="SM00448">
    <property type="entry name" value="REC"/>
    <property type="match status" value="1"/>
</dbReference>
<proteinExistence type="predicted"/>
<feature type="modified residue" description="4-aspartylphosphate" evidence="2">
    <location>
        <position position="55"/>
    </location>
</feature>
<dbReference type="InterPro" id="IPR011006">
    <property type="entry name" value="CheY-like_superfamily"/>
</dbReference>
<dbReference type="Pfam" id="PF00072">
    <property type="entry name" value="Response_reg"/>
    <property type="match status" value="1"/>
</dbReference>
<dbReference type="AlphaFoldDB" id="A0A7C0Y457"/>
<dbReference type="SUPFAM" id="SSF52172">
    <property type="entry name" value="CheY-like"/>
    <property type="match status" value="1"/>
</dbReference>
<dbReference type="GO" id="GO:0005829">
    <property type="term" value="C:cytosol"/>
    <property type="evidence" value="ECO:0007669"/>
    <property type="project" value="TreeGrafter"/>
</dbReference>
<evidence type="ECO:0000313" key="4">
    <source>
        <dbReference type="EMBL" id="HDD43408.1"/>
    </source>
</evidence>
<evidence type="ECO:0000259" key="3">
    <source>
        <dbReference type="PROSITE" id="PS50110"/>
    </source>
</evidence>
<dbReference type="PANTHER" id="PTHR48111:SF69">
    <property type="entry name" value="RESPONSE REGULATOR RECEIVER"/>
    <property type="match status" value="1"/>
</dbReference>
<keyword evidence="2" id="KW-0597">Phosphoprotein</keyword>
<gene>
    <name evidence="4" type="ORF">ENG63_00900</name>
</gene>
<comment type="caution">
    <text evidence="4">The sequence shown here is derived from an EMBL/GenBank/DDBJ whole genome shotgun (WGS) entry which is preliminary data.</text>
</comment>
<organism evidence="4">
    <name type="scientific">Desulfofervidus auxilii</name>
    <dbReference type="NCBI Taxonomy" id="1621989"/>
    <lineage>
        <taxon>Bacteria</taxon>
        <taxon>Pseudomonadati</taxon>
        <taxon>Thermodesulfobacteriota</taxon>
        <taxon>Candidatus Desulfofervidia</taxon>
        <taxon>Candidatus Desulfofervidales</taxon>
        <taxon>Candidatus Desulfofervidaceae</taxon>
        <taxon>Candidatus Desulfofervidus</taxon>
    </lineage>
</organism>
<dbReference type="PANTHER" id="PTHR48111">
    <property type="entry name" value="REGULATOR OF RPOS"/>
    <property type="match status" value="1"/>
</dbReference>
<dbReference type="Gene3D" id="3.40.50.2300">
    <property type="match status" value="1"/>
</dbReference>
<dbReference type="Proteomes" id="UP000886289">
    <property type="component" value="Unassembled WGS sequence"/>
</dbReference>